<protein>
    <submittedName>
        <fullName evidence="9">RDD family protein</fullName>
    </submittedName>
    <submittedName>
        <fullName evidence="10">Transporter</fullName>
    </submittedName>
</protein>
<dbReference type="STRING" id="126673.AWC01_12085"/>
<evidence type="ECO:0000313" key="11">
    <source>
        <dbReference type="Proteomes" id="UP000193564"/>
    </source>
</evidence>
<keyword evidence="4 7" id="KW-1133">Transmembrane helix</keyword>
<comment type="subcellular location">
    <subcellularLocation>
        <location evidence="1">Cell membrane</location>
        <topology evidence="1">Multi-pass membrane protein</topology>
    </subcellularLocation>
</comment>
<keyword evidence="3 7" id="KW-0812">Transmembrane</keyword>
<evidence type="ECO:0000256" key="4">
    <source>
        <dbReference type="ARBA" id="ARBA00022989"/>
    </source>
</evidence>
<organism evidence="10 11">
    <name type="scientific">Mycolicibacterium doricum</name>
    <dbReference type="NCBI Taxonomy" id="126673"/>
    <lineage>
        <taxon>Bacteria</taxon>
        <taxon>Bacillati</taxon>
        <taxon>Actinomycetota</taxon>
        <taxon>Actinomycetes</taxon>
        <taxon>Mycobacteriales</taxon>
        <taxon>Mycobacteriaceae</taxon>
        <taxon>Mycolicibacterium</taxon>
    </lineage>
</organism>
<keyword evidence="2" id="KW-1003">Cell membrane</keyword>
<evidence type="ECO:0000256" key="6">
    <source>
        <dbReference type="SAM" id="MobiDB-lite"/>
    </source>
</evidence>
<feature type="domain" description="RDD" evidence="8">
    <location>
        <begin position="44"/>
        <end position="151"/>
    </location>
</feature>
<evidence type="ECO:0000256" key="3">
    <source>
        <dbReference type="ARBA" id="ARBA00022692"/>
    </source>
</evidence>
<keyword evidence="5 7" id="KW-0472">Membrane</keyword>
<evidence type="ECO:0000313" key="10">
    <source>
        <dbReference type="EMBL" id="ORV40276.1"/>
    </source>
</evidence>
<feature type="transmembrane region" description="Helical" evidence="7">
    <location>
        <begin position="120"/>
        <end position="139"/>
    </location>
</feature>
<evidence type="ECO:0000313" key="9">
    <source>
        <dbReference type="EMBL" id="BBZ08261.1"/>
    </source>
</evidence>
<evidence type="ECO:0000256" key="7">
    <source>
        <dbReference type="SAM" id="Phobius"/>
    </source>
</evidence>
<dbReference type="InterPro" id="IPR010432">
    <property type="entry name" value="RDD"/>
</dbReference>
<dbReference type="KEGG" id="mdr:MDOR_24300"/>
<dbReference type="GO" id="GO:0005886">
    <property type="term" value="C:plasma membrane"/>
    <property type="evidence" value="ECO:0007669"/>
    <property type="project" value="UniProtKB-SubCell"/>
</dbReference>
<dbReference type="PIRSF" id="PIRSF021697">
    <property type="entry name" value="UCP021697"/>
    <property type="match status" value="1"/>
</dbReference>
<dbReference type="InterPro" id="IPR016795">
    <property type="entry name" value="UCP021697"/>
</dbReference>
<keyword evidence="11" id="KW-1185">Reference proteome</keyword>
<dbReference type="RefSeq" id="WP_085191283.1">
    <property type="nucleotide sequence ID" value="NZ_AP022605.1"/>
</dbReference>
<dbReference type="EMBL" id="AP022605">
    <property type="protein sequence ID" value="BBZ08261.1"/>
    <property type="molecule type" value="Genomic_DNA"/>
</dbReference>
<reference evidence="9 12" key="2">
    <citation type="journal article" date="2019" name="Emerg. Microbes Infect.">
        <title>Comprehensive subspecies identification of 175 nontuberculous mycobacteria species based on 7547 genomic profiles.</title>
        <authorList>
            <person name="Matsumoto Y."/>
            <person name="Kinjo T."/>
            <person name="Motooka D."/>
            <person name="Nabeya D."/>
            <person name="Jung N."/>
            <person name="Uechi K."/>
            <person name="Horii T."/>
            <person name="Iida T."/>
            <person name="Fujita J."/>
            <person name="Nakamura S."/>
        </authorList>
    </citation>
    <scope>NUCLEOTIDE SEQUENCE [LARGE SCALE GENOMIC DNA]</scope>
    <source>
        <strain evidence="9 12">JCM 12405</strain>
    </source>
</reference>
<accession>A0A1X1T6S7</accession>
<feature type="transmembrane region" description="Helical" evidence="7">
    <location>
        <begin position="50"/>
        <end position="73"/>
    </location>
</feature>
<gene>
    <name evidence="10" type="ORF">AWC01_12085</name>
    <name evidence="9" type="ORF">MDOR_24300</name>
</gene>
<dbReference type="PANTHER" id="PTHR36115:SF6">
    <property type="entry name" value="PROLINE-RICH ANTIGEN HOMOLOG"/>
    <property type="match status" value="1"/>
</dbReference>
<dbReference type="EMBL" id="LQOS01000030">
    <property type="protein sequence ID" value="ORV40276.1"/>
    <property type="molecule type" value="Genomic_DNA"/>
</dbReference>
<dbReference type="Pfam" id="PF06271">
    <property type="entry name" value="RDD"/>
    <property type="match status" value="1"/>
</dbReference>
<evidence type="ECO:0000313" key="12">
    <source>
        <dbReference type="Proteomes" id="UP000467201"/>
    </source>
</evidence>
<evidence type="ECO:0000256" key="5">
    <source>
        <dbReference type="ARBA" id="ARBA00023136"/>
    </source>
</evidence>
<reference evidence="10 11" key="1">
    <citation type="submission" date="2016-01" db="EMBL/GenBank/DDBJ databases">
        <title>The new phylogeny of the genus Mycobacterium.</title>
        <authorList>
            <person name="Tarcisio F."/>
            <person name="Conor M."/>
            <person name="Antonella G."/>
            <person name="Elisabetta G."/>
            <person name="Giulia F.S."/>
            <person name="Sara T."/>
            <person name="Anna F."/>
            <person name="Clotilde B."/>
            <person name="Roberto B."/>
            <person name="Veronica D.S."/>
            <person name="Fabio R."/>
            <person name="Monica P."/>
            <person name="Olivier J."/>
            <person name="Enrico T."/>
            <person name="Nicola S."/>
        </authorList>
    </citation>
    <scope>NUCLEOTIDE SEQUENCE [LARGE SCALE GENOMIC DNA]</scope>
    <source>
        <strain evidence="10 11">DSM 44339</strain>
    </source>
</reference>
<proteinExistence type="predicted"/>
<evidence type="ECO:0000259" key="8">
    <source>
        <dbReference type="Pfam" id="PF06271"/>
    </source>
</evidence>
<dbReference type="Proteomes" id="UP000467201">
    <property type="component" value="Chromosome"/>
</dbReference>
<reference evidence="9" key="3">
    <citation type="submission" date="2020-02" db="EMBL/GenBank/DDBJ databases">
        <authorList>
            <person name="Matsumoto Y."/>
            <person name="Motooka D."/>
            <person name="Nakamura S."/>
        </authorList>
    </citation>
    <scope>NUCLEOTIDE SEQUENCE</scope>
    <source>
        <strain evidence="9">JCM 12405</strain>
    </source>
</reference>
<name>A0A1X1T6S7_9MYCO</name>
<evidence type="ECO:0000256" key="2">
    <source>
        <dbReference type="ARBA" id="ARBA00022475"/>
    </source>
</evidence>
<dbReference type="InterPro" id="IPR051791">
    <property type="entry name" value="Pra-immunoreactive"/>
</dbReference>
<dbReference type="OrthoDB" id="5187110at2"/>
<dbReference type="Proteomes" id="UP000193564">
    <property type="component" value="Unassembled WGS sequence"/>
</dbReference>
<evidence type="ECO:0000256" key="1">
    <source>
        <dbReference type="ARBA" id="ARBA00004651"/>
    </source>
</evidence>
<dbReference type="AlphaFoldDB" id="A0A1X1T6S7"/>
<feature type="region of interest" description="Disordered" evidence="6">
    <location>
        <begin position="1"/>
        <end position="34"/>
    </location>
</feature>
<feature type="transmembrane region" description="Helical" evidence="7">
    <location>
        <begin position="79"/>
        <end position="99"/>
    </location>
</feature>
<sequence>MARTLGSWLSGPESNRGPGGPGRPPTEYPGERLGAPDSGPGSMARFGRRVAALLVDWFVAYGLAALAMALGLISVGALSTVILVIWFLLGAASVRLFGFTPGQFVLGLMVVSMDDRQHVGLGRAVVRGLLIALVIPALFTDEDLRALHDLATKTAVVRRT</sequence>
<dbReference type="PANTHER" id="PTHR36115">
    <property type="entry name" value="PROLINE-RICH ANTIGEN HOMOLOG-RELATED"/>
    <property type="match status" value="1"/>
</dbReference>